<protein>
    <submittedName>
        <fullName evidence="1">Uncharacterized protein</fullName>
    </submittedName>
</protein>
<keyword evidence="2" id="KW-1185">Reference proteome</keyword>
<organism evidence="1 2">
    <name type="scientific">Diphasiastrum complanatum</name>
    <name type="common">Issler's clubmoss</name>
    <name type="synonym">Lycopodium complanatum</name>
    <dbReference type="NCBI Taxonomy" id="34168"/>
    <lineage>
        <taxon>Eukaryota</taxon>
        <taxon>Viridiplantae</taxon>
        <taxon>Streptophyta</taxon>
        <taxon>Embryophyta</taxon>
        <taxon>Tracheophyta</taxon>
        <taxon>Lycopodiopsida</taxon>
        <taxon>Lycopodiales</taxon>
        <taxon>Lycopodiaceae</taxon>
        <taxon>Lycopodioideae</taxon>
        <taxon>Diphasiastrum</taxon>
    </lineage>
</organism>
<gene>
    <name evidence="1" type="ORF">O6H91_19G017200</name>
</gene>
<sequence length="689" mass="76736">MPPLTLSDRFNMETGCNSSVQLKTMGEVIYAEDESQLRSAAACARLTWQNLWVTVTTVKGDSQTLLHDLTGYAEPGNVTAIMGPSGSGKTTLLDALAGRLAPNATMRGEIKLNGAKAKLTYGIAAYLTQEDTLIGTLTVRETILFSAQLRLPDKMPMHEKKAMVESTIIEMGLQDCADTPIGNWHLRGLSGGERRRVSIALEILLRPRLLFLDEPTSGLDSASAFFVTQALKNLALDGHTVIASIHQPSSDVFELFDNLFLLSGGKTIYFGNASAACDYFAAVGFPCSSRRNPADHFLRTVNADFDKVRTSLKRHRSLPKDMELADPLNKTSAAEAVEILVKAYKGSELRSNSQAKVHEISMLKSVRLHASGSLSSLWMQAFTLTRRSTLNMTRDVGYYWLRVIIYLSLSFSIGTIFLKLGTNYDSIMARGSCIAYLNGFLTFMAIGGFPSFIEDMKVFHRERLNGHYGVLAFVIANTLSSAPFLLIIALSSGTVVYYMVQFHPGFSHFAFFISGLYACLLVVESLMMLVSTVVPNFLMGIIMGASIQAYFMLTAGFFRLLNDLPKPVWRYPVSYLSFHTYIIQGMYQNDFAGLAFENRFPNLPKIPGEAVLVNYDIDLHRSKWTNLAVLIAMVLGYRFLFLVMIKISEMIQPWIRGWWSRYKLRQTIRQQIALQRSVASVSSPSYDDL</sequence>
<evidence type="ECO:0000313" key="1">
    <source>
        <dbReference type="EMBL" id="KAJ7520683.1"/>
    </source>
</evidence>
<comment type="caution">
    <text evidence="1">The sequence shown here is derived from an EMBL/GenBank/DDBJ whole genome shotgun (WGS) entry which is preliminary data.</text>
</comment>
<evidence type="ECO:0000313" key="2">
    <source>
        <dbReference type="Proteomes" id="UP001162992"/>
    </source>
</evidence>
<name>A0ACC2AT42_DIPCM</name>
<reference evidence="2" key="1">
    <citation type="journal article" date="2024" name="Proc. Natl. Acad. Sci. U.S.A.">
        <title>Extraordinary preservation of gene collinearity over three hundred million years revealed in homosporous lycophytes.</title>
        <authorList>
            <person name="Li C."/>
            <person name="Wickell D."/>
            <person name="Kuo L.Y."/>
            <person name="Chen X."/>
            <person name="Nie B."/>
            <person name="Liao X."/>
            <person name="Peng D."/>
            <person name="Ji J."/>
            <person name="Jenkins J."/>
            <person name="Williams M."/>
            <person name="Shu S."/>
            <person name="Plott C."/>
            <person name="Barry K."/>
            <person name="Rajasekar S."/>
            <person name="Grimwood J."/>
            <person name="Han X."/>
            <person name="Sun S."/>
            <person name="Hou Z."/>
            <person name="He W."/>
            <person name="Dai G."/>
            <person name="Sun C."/>
            <person name="Schmutz J."/>
            <person name="Leebens-Mack J.H."/>
            <person name="Li F.W."/>
            <person name="Wang L."/>
        </authorList>
    </citation>
    <scope>NUCLEOTIDE SEQUENCE [LARGE SCALE GENOMIC DNA]</scope>
    <source>
        <strain evidence="2">cv. PW_Plant_1</strain>
    </source>
</reference>
<dbReference type="Proteomes" id="UP001162992">
    <property type="component" value="Chromosome 19"/>
</dbReference>
<dbReference type="EMBL" id="CM055110">
    <property type="protein sequence ID" value="KAJ7520683.1"/>
    <property type="molecule type" value="Genomic_DNA"/>
</dbReference>
<proteinExistence type="predicted"/>
<accession>A0ACC2AT42</accession>